<dbReference type="Proteomes" id="UP000677228">
    <property type="component" value="Unassembled WGS sequence"/>
</dbReference>
<dbReference type="PROSITE" id="PS50127">
    <property type="entry name" value="UBC_2"/>
    <property type="match status" value="1"/>
</dbReference>
<dbReference type="Proteomes" id="UP000681722">
    <property type="component" value="Unassembled WGS sequence"/>
</dbReference>
<dbReference type="OrthoDB" id="7851174at2759"/>
<dbReference type="InterPro" id="IPR016135">
    <property type="entry name" value="UBQ-conjugating_enzyme/RWD"/>
</dbReference>
<accession>A0A814XUN1</accession>
<gene>
    <name evidence="3" type="ORF">GPM918_LOCUS24665</name>
    <name evidence="2" type="ORF">OVA965_LOCUS16325</name>
    <name evidence="5" type="ORF">SRO942_LOCUS24668</name>
    <name evidence="4" type="ORF">TMI583_LOCUS16331</name>
</gene>
<dbReference type="Pfam" id="PF00179">
    <property type="entry name" value="UQ_con"/>
    <property type="match status" value="1"/>
</dbReference>
<keyword evidence="6" id="KW-1185">Reference proteome</keyword>
<dbReference type="EMBL" id="CAJNOQ010009283">
    <property type="protein sequence ID" value="CAF1220580.1"/>
    <property type="molecule type" value="Genomic_DNA"/>
</dbReference>
<feature type="non-terminal residue" evidence="3">
    <location>
        <position position="110"/>
    </location>
</feature>
<comment type="caution">
    <text evidence="3">The sequence shown here is derived from an EMBL/GenBank/DDBJ whole genome shotgun (WGS) entry which is preliminary data.</text>
</comment>
<dbReference type="EMBL" id="CAJOBC010009286">
    <property type="protein sequence ID" value="CAF3983990.1"/>
    <property type="molecule type" value="Genomic_DNA"/>
</dbReference>
<proteinExistence type="predicted"/>
<evidence type="ECO:0000313" key="5">
    <source>
        <dbReference type="EMBL" id="CAF3983990.1"/>
    </source>
</evidence>
<dbReference type="Proteomes" id="UP000682733">
    <property type="component" value="Unassembled WGS sequence"/>
</dbReference>
<organism evidence="3 6">
    <name type="scientific">Didymodactylos carnosus</name>
    <dbReference type="NCBI Taxonomy" id="1234261"/>
    <lineage>
        <taxon>Eukaryota</taxon>
        <taxon>Metazoa</taxon>
        <taxon>Spiralia</taxon>
        <taxon>Gnathifera</taxon>
        <taxon>Rotifera</taxon>
        <taxon>Eurotatoria</taxon>
        <taxon>Bdelloidea</taxon>
        <taxon>Philodinida</taxon>
        <taxon>Philodinidae</taxon>
        <taxon>Didymodactylos</taxon>
    </lineage>
</organism>
<sequence>EGTVYENGTFELDIQFPTDYPFKPPKVSFITKIYHPNVSNGSICLDILKEKWSPALTISKVLLCILALMSDPNPEDPLVLEIAELYKTNRAGYNDTAKAWTKEYAINKRN</sequence>
<dbReference type="EMBL" id="CAJOBA010007568">
    <property type="protein sequence ID" value="CAF3805926.1"/>
    <property type="molecule type" value="Genomic_DNA"/>
</dbReference>
<dbReference type="Proteomes" id="UP000663829">
    <property type="component" value="Unassembled WGS sequence"/>
</dbReference>
<dbReference type="InterPro" id="IPR000608">
    <property type="entry name" value="UBC"/>
</dbReference>
<name>A0A814XUN1_9BILA</name>
<evidence type="ECO:0000313" key="3">
    <source>
        <dbReference type="EMBL" id="CAF1220580.1"/>
    </source>
</evidence>
<dbReference type="SMART" id="SM00212">
    <property type="entry name" value="UBCc"/>
    <property type="match status" value="1"/>
</dbReference>
<evidence type="ECO:0000313" key="2">
    <source>
        <dbReference type="EMBL" id="CAF1037847.1"/>
    </source>
</evidence>
<dbReference type="PANTHER" id="PTHR24068">
    <property type="entry name" value="UBIQUITIN-CONJUGATING ENZYME E2"/>
    <property type="match status" value="1"/>
</dbReference>
<dbReference type="AlphaFoldDB" id="A0A814XUN1"/>
<dbReference type="EMBL" id="CAJNOK010007558">
    <property type="protein sequence ID" value="CAF1037847.1"/>
    <property type="molecule type" value="Genomic_DNA"/>
</dbReference>
<dbReference type="Gene3D" id="3.10.110.10">
    <property type="entry name" value="Ubiquitin Conjugating Enzyme"/>
    <property type="match status" value="1"/>
</dbReference>
<evidence type="ECO:0000259" key="1">
    <source>
        <dbReference type="PROSITE" id="PS50127"/>
    </source>
</evidence>
<reference evidence="3" key="1">
    <citation type="submission" date="2021-02" db="EMBL/GenBank/DDBJ databases">
        <authorList>
            <person name="Nowell W R."/>
        </authorList>
    </citation>
    <scope>NUCLEOTIDE SEQUENCE</scope>
</reference>
<evidence type="ECO:0000313" key="6">
    <source>
        <dbReference type="Proteomes" id="UP000663829"/>
    </source>
</evidence>
<feature type="domain" description="UBC core" evidence="1">
    <location>
        <begin position="1"/>
        <end position="106"/>
    </location>
</feature>
<evidence type="ECO:0000313" key="4">
    <source>
        <dbReference type="EMBL" id="CAF3805926.1"/>
    </source>
</evidence>
<dbReference type="SUPFAM" id="SSF54495">
    <property type="entry name" value="UBC-like"/>
    <property type="match status" value="1"/>
</dbReference>
<protein>
    <recommendedName>
        <fullName evidence="1">UBC core domain-containing protein</fullName>
    </recommendedName>
</protein>